<protein>
    <recommendedName>
        <fullName evidence="3">Capsule synthesis protein CapA domain-containing protein</fullName>
    </recommendedName>
</protein>
<comment type="similarity">
    <text evidence="1">Belongs to the CapA family.</text>
</comment>
<dbReference type="PANTHER" id="PTHR33393:SF12">
    <property type="entry name" value="CAPSULE BIOSYNTHESIS PROTEIN CAPA"/>
    <property type="match status" value="1"/>
</dbReference>
<dbReference type="Gene3D" id="3.60.21.10">
    <property type="match status" value="1"/>
</dbReference>
<dbReference type="SMART" id="SM00854">
    <property type="entry name" value="PGA_cap"/>
    <property type="match status" value="1"/>
</dbReference>
<reference evidence="4 5" key="1">
    <citation type="journal article" date="2016" name="Nat. Commun.">
        <title>Thousands of microbial genomes shed light on interconnected biogeochemical processes in an aquifer system.</title>
        <authorList>
            <person name="Anantharaman K."/>
            <person name="Brown C.T."/>
            <person name="Hug L.A."/>
            <person name="Sharon I."/>
            <person name="Castelle C.J."/>
            <person name="Probst A.J."/>
            <person name="Thomas B.C."/>
            <person name="Singh A."/>
            <person name="Wilkins M.J."/>
            <person name="Karaoz U."/>
            <person name="Brodie E.L."/>
            <person name="Williams K.H."/>
            <person name="Hubbard S.S."/>
            <person name="Banfield J.F."/>
        </authorList>
    </citation>
    <scope>NUCLEOTIDE SEQUENCE [LARGE SCALE GENOMIC DNA]</scope>
</reference>
<feature type="transmembrane region" description="Helical" evidence="2">
    <location>
        <begin position="14"/>
        <end position="34"/>
    </location>
</feature>
<keyword evidence="2" id="KW-1133">Transmembrane helix</keyword>
<keyword evidence="2" id="KW-0812">Transmembrane</keyword>
<comment type="caution">
    <text evidence="4">The sequence shown here is derived from an EMBL/GenBank/DDBJ whole genome shotgun (WGS) entry which is preliminary data.</text>
</comment>
<name>A0A1F6LRU1_9BACT</name>
<dbReference type="InterPro" id="IPR029052">
    <property type="entry name" value="Metallo-depent_PP-like"/>
</dbReference>
<dbReference type="InterPro" id="IPR052169">
    <property type="entry name" value="CW_Biosynth-Accessory"/>
</dbReference>
<evidence type="ECO:0000256" key="1">
    <source>
        <dbReference type="ARBA" id="ARBA00005662"/>
    </source>
</evidence>
<dbReference type="CDD" id="cd07381">
    <property type="entry name" value="MPP_CapA"/>
    <property type="match status" value="1"/>
</dbReference>
<dbReference type="PANTHER" id="PTHR33393">
    <property type="entry name" value="POLYGLUTAMINE SYNTHESIS ACCESSORY PROTEIN RV0574C-RELATED"/>
    <property type="match status" value="1"/>
</dbReference>
<accession>A0A1F6LRU1</accession>
<feature type="domain" description="Capsule synthesis protein CapA" evidence="3">
    <location>
        <begin position="71"/>
        <end position="299"/>
    </location>
</feature>
<dbReference type="EMBL" id="MFPV01000020">
    <property type="protein sequence ID" value="OGH62099.1"/>
    <property type="molecule type" value="Genomic_DNA"/>
</dbReference>
<dbReference type="Proteomes" id="UP000176329">
    <property type="component" value="Unassembled WGS sequence"/>
</dbReference>
<organism evidence="4 5">
    <name type="scientific">Candidatus Magasanikbacteria bacterium RIFCSPHIGHO2_01_FULL_50_8</name>
    <dbReference type="NCBI Taxonomy" id="1798674"/>
    <lineage>
        <taxon>Bacteria</taxon>
        <taxon>Candidatus Magasanikiibacteriota</taxon>
    </lineage>
</organism>
<dbReference type="AlphaFoldDB" id="A0A1F6LRU1"/>
<evidence type="ECO:0000259" key="3">
    <source>
        <dbReference type="SMART" id="SM00854"/>
    </source>
</evidence>
<keyword evidence="2" id="KW-0472">Membrane</keyword>
<evidence type="ECO:0000313" key="4">
    <source>
        <dbReference type="EMBL" id="OGH62099.1"/>
    </source>
</evidence>
<proteinExistence type="inferred from homology"/>
<dbReference type="Pfam" id="PF09587">
    <property type="entry name" value="PGA_cap"/>
    <property type="match status" value="1"/>
</dbReference>
<sequence length="343" mass="37932">MLETIKSLIAPPKVLAMVGVIVLSAALSGTAFFVSEQPIAGVAAEEQIEIVANTETTPAGFEPETVPETLSMIVVGDIMLDRNVFNATKRNGGNFEHPFLLMAPELARYDLRVANLEGPITTTPFNMKRAQTMSFTFDPKFVEPLAKHFDIVSLANNHTHNFAEKGLVSTKKYLSDAGVEFFGDPLNRAGYTGRVFERNGFKIALIGYHAFGTPEKVGIPVVEKAIRELKKQSDYVIVMPHWGPEYQSRGSASQVVAGHRFIDAGANAVIGGHPHVVQNVEEYKGRKIFYSLGNFIFDQYFSKETMEGMMVAIEFTRAADEKISTEFKTIPYKINTESQPFIP</sequence>
<evidence type="ECO:0000256" key="2">
    <source>
        <dbReference type="SAM" id="Phobius"/>
    </source>
</evidence>
<gene>
    <name evidence="4" type="ORF">A2848_01320</name>
</gene>
<dbReference type="SUPFAM" id="SSF56300">
    <property type="entry name" value="Metallo-dependent phosphatases"/>
    <property type="match status" value="1"/>
</dbReference>
<evidence type="ECO:0000313" key="5">
    <source>
        <dbReference type="Proteomes" id="UP000176329"/>
    </source>
</evidence>
<dbReference type="InterPro" id="IPR019079">
    <property type="entry name" value="Capsule_synth_CapA"/>
</dbReference>